<organism evidence="3 4">
    <name type="scientific">Dermatophagoides pteronyssinus</name>
    <name type="common">European house dust mite</name>
    <dbReference type="NCBI Taxonomy" id="6956"/>
    <lineage>
        <taxon>Eukaryota</taxon>
        <taxon>Metazoa</taxon>
        <taxon>Ecdysozoa</taxon>
        <taxon>Arthropoda</taxon>
        <taxon>Chelicerata</taxon>
        <taxon>Arachnida</taxon>
        <taxon>Acari</taxon>
        <taxon>Acariformes</taxon>
        <taxon>Sarcoptiformes</taxon>
        <taxon>Astigmata</taxon>
        <taxon>Psoroptidia</taxon>
        <taxon>Analgoidea</taxon>
        <taxon>Pyroglyphidae</taxon>
        <taxon>Dermatophagoidinae</taxon>
        <taxon>Dermatophagoides</taxon>
    </lineage>
</organism>
<dbReference type="Proteomes" id="UP000887458">
    <property type="component" value="Unassembled WGS sequence"/>
</dbReference>
<gene>
    <name evidence="3" type="ORF">DERP_000539</name>
</gene>
<dbReference type="EMBL" id="NJHN03000095">
    <property type="protein sequence ID" value="KAH9416043.1"/>
    <property type="molecule type" value="Genomic_DNA"/>
</dbReference>
<keyword evidence="2" id="KW-0472">Membrane</keyword>
<evidence type="ECO:0000256" key="2">
    <source>
        <dbReference type="SAM" id="Phobius"/>
    </source>
</evidence>
<feature type="compositionally biased region" description="Low complexity" evidence="1">
    <location>
        <begin position="483"/>
        <end position="502"/>
    </location>
</feature>
<reference evidence="3 4" key="2">
    <citation type="journal article" date="2022" name="Mol. Biol. Evol.">
        <title>Comparative Genomics Reveals Insights into the Divergent Evolution of Astigmatic Mites and Household Pest Adaptations.</title>
        <authorList>
            <person name="Xiong Q."/>
            <person name="Wan A.T."/>
            <person name="Liu X."/>
            <person name="Fung C.S."/>
            <person name="Xiao X."/>
            <person name="Malainual N."/>
            <person name="Hou J."/>
            <person name="Wang L."/>
            <person name="Wang M."/>
            <person name="Yang K.Y."/>
            <person name="Cui Y."/>
            <person name="Leung E.L."/>
            <person name="Nong W."/>
            <person name="Shin S.K."/>
            <person name="Au S.W."/>
            <person name="Jeong K.Y."/>
            <person name="Chew F.T."/>
            <person name="Hui J.H."/>
            <person name="Leung T.F."/>
            <person name="Tungtrongchitr A."/>
            <person name="Zhong N."/>
            <person name="Liu Z."/>
            <person name="Tsui S.K."/>
        </authorList>
    </citation>
    <scope>NUCLEOTIDE SEQUENCE [LARGE SCALE GENOMIC DNA]</scope>
    <source>
        <strain evidence="3">Derp</strain>
    </source>
</reference>
<feature type="region of interest" description="Disordered" evidence="1">
    <location>
        <begin position="426"/>
        <end position="462"/>
    </location>
</feature>
<accession>A0ABQ8J0H5</accession>
<feature type="compositionally biased region" description="Basic and acidic residues" evidence="1">
    <location>
        <begin position="167"/>
        <end position="177"/>
    </location>
</feature>
<protein>
    <submittedName>
        <fullName evidence="3">Uncharacterized protein</fullName>
    </submittedName>
</protein>
<feature type="compositionally biased region" description="Polar residues" evidence="1">
    <location>
        <begin position="179"/>
        <end position="190"/>
    </location>
</feature>
<feature type="region of interest" description="Disordered" evidence="1">
    <location>
        <begin position="575"/>
        <end position="604"/>
    </location>
</feature>
<name>A0ABQ8J0H5_DERPT</name>
<keyword evidence="2" id="KW-1133">Transmembrane helix</keyword>
<proteinExistence type="predicted"/>
<sequence length="604" mass="68560">MKLSRLSSLINARTMKLISLFYIQIIFQSFFLSTMIIIPTVHARMGLMNKLRILALLSLVKKIDVVPFPLPLPIPIHIHGKDEIVFMNPISTNSRPSYSSGNGKEMYSYSASELSPVSISPNNGQYLRYGDRISANNRPALGDHPGHTTYRMRKAFRNRQPPQWYKDINDKNRDKKTTTAKSIDQSSTIAQDPKSDNVNLKDIKIIFIPIKNLQQNQQQNANRSIETSIIESDMKQLTDEIRDQLNLNNNQTNNDNSVTLNSTTGTTIPTTSTVLMNSTETEAPISTEELKVTSPKSIDVDELLIDDYGDYDRRQLPPSSPQNMVENQYTVEPQLAPSIDQTSKSESETFTKKDVTKIRRPTPNYELMPPPTTTASPTYQASSAPFPIPSLESEWLKQNSYVPRARYYKAPELKILHHLKPYQDEQYEQSTNNIPPSSLHSQSLPQSPSITNQWSSVRPQNEPSHPIQFLYSVSHANNVPMHSLTPTSQSSSSSFNFNPLTSQRPHLQPLQIQSSMSQFHRYPIAENFGLDAFNHQQQQQQYRRRPLMVSRKHPVIINNNSNDIEKWPITSSWTQRLQPSSSSPSSSSSSSSSLLSRFSKRLWG</sequence>
<reference evidence="3 4" key="1">
    <citation type="journal article" date="2018" name="J. Allergy Clin. Immunol.">
        <title>High-quality assembly of Dermatophagoides pteronyssinus genome and transcriptome reveals a wide range of novel allergens.</title>
        <authorList>
            <person name="Liu X.Y."/>
            <person name="Yang K.Y."/>
            <person name="Wang M.Q."/>
            <person name="Kwok J.S."/>
            <person name="Zeng X."/>
            <person name="Yang Z."/>
            <person name="Xiao X.J."/>
            <person name="Lau C.P."/>
            <person name="Li Y."/>
            <person name="Huang Z.M."/>
            <person name="Ba J.G."/>
            <person name="Yim A.K."/>
            <person name="Ouyang C.Y."/>
            <person name="Ngai S.M."/>
            <person name="Chan T.F."/>
            <person name="Leung E.L."/>
            <person name="Liu L."/>
            <person name="Liu Z.G."/>
            <person name="Tsui S.K."/>
        </authorList>
    </citation>
    <scope>NUCLEOTIDE SEQUENCE [LARGE SCALE GENOMIC DNA]</scope>
    <source>
        <strain evidence="3">Derp</strain>
    </source>
</reference>
<feature type="region of interest" description="Disordered" evidence="1">
    <location>
        <begin position="160"/>
        <end position="195"/>
    </location>
</feature>
<evidence type="ECO:0000256" key="1">
    <source>
        <dbReference type="SAM" id="MobiDB-lite"/>
    </source>
</evidence>
<evidence type="ECO:0000313" key="3">
    <source>
        <dbReference type="EMBL" id="KAH9416043.1"/>
    </source>
</evidence>
<feature type="region of interest" description="Disordered" evidence="1">
    <location>
        <begin position="248"/>
        <end position="268"/>
    </location>
</feature>
<evidence type="ECO:0000313" key="4">
    <source>
        <dbReference type="Proteomes" id="UP000887458"/>
    </source>
</evidence>
<keyword evidence="2" id="KW-0812">Transmembrane</keyword>
<feature type="region of interest" description="Disordered" evidence="1">
    <location>
        <begin position="481"/>
        <end position="502"/>
    </location>
</feature>
<feature type="compositionally biased region" description="Low complexity" evidence="1">
    <location>
        <begin position="435"/>
        <end position="449"/>
    </location>
</feature>
<comment type="caution">
    <text evidence="3">The sequence shown here is derived from an EMBL/GenBank/DDBJ whole genome shotgun (WGS) entry which is preliminary data.</text>
</comment>
<feature type="transmembrane region" description="Helical" evidence="2">
    <location>
        <begin position="20"/>
        <end position="41"/>
    </location>
</feature>
<feature type="compositionally biased region" description="Polar residues" evidence="1">
    <location>
        <begin position="450"/>
        <end position="462"/>
    </location>
</feature>
<feature type="compositionally biased region" description="Low complexity" evidence="1">
    <location>
        <begin position="579"/>
        <end position="596"/>
    </location>
</feature>
<keyword evidence="4" id="KW-1185">Reference proteome</keyword>
<feature type="region of interest" description="Disordered" evidence="1">
    <location>
        <begin position="361"/>
        <end position="381"/>
    </location>
</feature>